<reference evidence="1 2" key="1">
    <citation type="submission" date="2019-09" db="EMBL/GenBank/DDBJ databases">
        <title>Genome sequencing of strain KACC 21233.</title>
        <authorList>
            <person name="Heo J."/>
            <person name="Kim S.-J."/>
            <person name="Kim J.-S."/>
            <person name="Hong S.-B."/>
            <person name="Kwon S.-W."/>
        </authorList>
    </citation>
    <scope>NUCLEOTIDE SEQUENCE [LARGE SCALE GENOMIC DNA]</scope>
    <source>
        <strain evidence="1 2">KACC 21233</strain>
    </source>
</reference>
<proteinExistence type="predicted"/>
<gene>
    <name evidence="1" type="ORF">FLP30_07815</name>
</gene>
<evidence type="ECO:0000313" key="1">
    <source>
        <dbReference type="EMBL" id="QEO17642.1"/>
    </source>
</evidence>
<evidence type="ECO:0000313" key="2">
    <source>
        <dbReference type="Proteomes" id="UP000324536"/>
    </source>
</evidence>
<dbReference type="EMBL" id="CP043506">
    <property type="protein sequence ID" value="QEO17642.1"/>
    <property type="molecule type" value="Genomic_DNA"/>
</dbReference>
<dbReference type="OrthoDB" id="9984982at2"/>
<accession>A0A5C1YS87</accession>
<dbReference type="AlphaFoldDB" id="A0A5C1YS87"/>
<dbReference type="Proteomes" id="UP000324536">
    <property type="component" value="Chromosome"/>
</dbReference>
<organism evidence="1 2">
    <name type="scientific">Acetobacter vaccinii</name>
    <dbReference type="NCBI Taxonomy" id="2592655"/>
    <lineage>
        <taxon>Bacteria</taxon>
        <taxon>Pseudomonadati</taxon>
        <taxon>Pseudomonadota</taxon>
        <taxon>Alphaproteobacteria</taxon>
        <taxon>Acetobacterales</taxon>
        <taxon>Acetobacteraceae</taxon>
        <taxon>Acetobacter</taxon>
    </lineage>
</organism>
<keyword evidence="2" id="KW-1185">Reference proteome</keyword>
<protein>
    <submittedName>
        <fullName evidence="1">Uncharacterized protein</fullName>
    </submittedName>
</protein>
<dbReference type="KEGG" id="acek:FLP30_07815"/>
<name>A0A5C1YS87_9PROT</name>
<sequence length="74" mass="8315">MVRLSTNTSGQRYALSLTTQNATVVLGTIRTPEILQISCSSALCVTSQKQSFFLARECQKLKTQLLEINQFYLK</sequence>